<dbReference type="EMBL" id="BJXA01000056">
    <property type="protein sequence ID" value="GEM41755.1"/>
    <property type="molecule type" value="Genomic_DNA"/>
</dbReference>
<keyword evidence="1" id="KW-0732">Signal</keyword>
<evidence type="ECO:0000313" key="2">
    <source>
        <dbReference type="EMBL" id="GEM41755.1"/>
    </source>
</evidence>
<name>A0A511MMA4_9NOCA</name>
<evidence type="ECO:0000313" key="3">
    <source>
        <dbReference type="Proteomes" id="UP000321424"/>
    </source>
</evidence>
<evidence type="ECO:0008006" key="4">
    <source>
        <dbReference type="Google" id="ProtNLM"/>
    </source>
</evidence>
<reference evidence="2 3" key="1">
    <citation type="submission" date="2019-07" db="EMBL/GenBank/DDBJ databases">
        <title>Whole genome shotgun sequence of Nocardia ninae NBRC 108245.</title>
        <authorList>
            <person name="Hosoyama A."/>
            <person name="Uohara A."/>
            <person name="Ohji S."/>
            <person name="Ichikawa N."/>
        </authorList>
    </citation>
    <scope>NUCLEOTIDE SEQUENCE [LARGE SCALE GENOMIC DNA]</scope>
    <source>
        <strain evidence="2 3">NBRC 108245</strain>
    </source>
</reference>
<evidence type="ECO:0000256" key="1">
    <source>
        <dbReference type="SAM" id="SignalP"/>
    </source>
</evidence>
<accession>A0A511MMA4</accession>
<sequence>MKSLNALFAIPAVPAAAAAALVATAAPAAAQIVDPFESVYSLTQGLCVAQVSSSVVSNAYPEHAGFTVATTMYGVGGCSLPLTLNWRNVDTGETGTFTVTAQGPGYWSNSGRSALFRPGIGKFTATLTVGAAHIPEPGTGEFRVDRYEG</sequence>
<organism evidence="2 3">
    <name type="scientific">Nocardia ninae NBRC 108245</name>
    <dbReference type="NCBI Taxonomy" id="1210091"/>
    <lineage>
        <taxon>Bacteria</taxon>
        <taxon>Bacillati</taxon>
        <taxon>Actinomycetota</taxon>
        <taxon>Actinomycetes</taxon>
        <taxon>Mycobacteriales</taxon>
        <taxon>Nocardiaceae</taxon>
        <taxon>Nocardia</taxon>
    </lineage>
</organism>
<feature type="chain" id="PRO_5039093555" description="Lipoprotein" evidence="1">
    <location>
        <begin position="31"/>
        <end position="149"/>
    </location>
</feature>
<comment type="caution">
    <text evidence="2">The sequence shown here is derived from an EMBL/GenBank/DDBJ whole genome shotgun (WGS) entry which is preliminary data.</text>
</comment>
<protein>
    <recommendedName>
        <fullName evidence="4">Lipoprotein</fullName>
    </recommendedName>
</protein>
<feature type="signal peptide" evidence="1">
    <location>
        <begin position="1"/>
        <end position="30"/>
    </location>
</feature>
<keyword evidence="3" id="KW-1185">Reference proteome</keyword>
<gene>
    <name evidence="2" type="ORF">NN4_62740</name>
</gene>
<dbReference type="RefSeq" id="WP_147138866.1">
    <property type="nucleotide sequence ID" value="NZ_BJXA01000056.1"/>
</dbReference>
<dbReference type="AlphaFoldDB" id="A0A511MMA4"/>
<dbReference type="OrthoDB" id="4556617at2"/>
<proteinExistence type="predicted"/>
<dbReference type="Proteomes" id="UP000321424">
    <property type="component" value="Unassembled WGS sequence"/>
</dbReference>